<keyword evidence="2" id="KW-0808">Transferase</keyword>
<dbReference type="SUPFAM" id="SSF55729">
    <property type="entry name" value="Acyl-CoA N-acyltransferases (Nat)"/>
    <property type="match status" value="1"/>
</dbReference>
<dbReference type="InterPro" id="IPR016181">
    <property type="entry name" value="Acyl_CoA_acyltransferase"/>
</dbReference>
<evidence type="ECO:0000313" key="3">
    <source>
        <dbReference type="Proteomes" id="UP000184038"/>
    </source>
</evidence>
<organism evidence="2 3">
    <name type="scientific">Anaerosporobacter mobilis DSM 15930</name>
    <dbReference type="NCBI Taxonomy" id="1120996"/>
    <lineage>
        <taxon>Bacteria</taxon>
        <taxon>Bacillati</taxon>
        <taxon>Bacillota</taxon>
        <taxon>Clostridia</taxon>
        <taxon>Lachnospirales</taxon>
        <taxon>Lachnospiraceae</taxon>
        <taxon>Anaerosporobacter</taxon>
    </lineage>
</organism>
<dbReference type="PROSITE" id="PS51186">
    <property type="entry name" value="GNAT"/>
    <property type="match status" value="1"/>
</dbReference>
<dbReference type="OrthoDB" id="9794566at2"/>
<reference evidence="2 3" key="1">
    <citation type="submission" date="2016-11" db="EMBL/GenBank/DDBJ databases">
        <authorList>
            <person name="Jaros S."/>
            <person name="Januszkiewicz K."/>
            <person name="Wedrychowicz H."/>
        </authorList>
    </citation>
    <scope>NUCLEOTIDE SEQUENCE [LARGE SCALE GENOMIC DNA]</scope>
    <source>
        <strain evidence="2 3">DSM 15930</strain>
    </source>
</reference>
<dbReference type="RefSeq" id="WP_073286304.1">
    <property type="nucleotide sequence ID" value="NZ_FRCP01000009.1"/>
</dbReference>
<protein>
    <submittedName>
        <fullName evidence="2">Acetyltransferase (GNAT) family protein</fullName>
    </submittedName>
</protein>
<dbReference type="Gene3D" id="3.40.630.30">
    <property type="match status" value="1"/>
</dbReference>
<keyword evidence="3" id="KW-1185">Reference proteome</keyword>
<accession>A0A1M7IE05</accession>
<dbReference type="Pfam" id="PF00583">
    <property type="entry name" value="Acetyltransf_1"/>
    <property type="match status" value="1"/>
</dbReference>
<dbReference type="EMBL" id="FRCP01000009">
    <property type="protein sequence ID" value="SHM38823.1"/>
    <property type="molecule type" value="Genomic_DNA"/>
</dbReference>
<dbReference type="GO" id="GO:0016747">
    <property type="term" value="F:acyltransferase activity, transferring groups other than amino-acyl groups"/>
    <property type="evidence" value="ECO:0007669"/>
    <property type="project" value="InterPro"/>
</dbReference>
<dbReference type="STRING" id="1120996.SAMN02746066_01804"/>
<sequence length="241" mass="28694">MELYVKSTPWDNHIFQLNTGRLLIEQQLNLHDIKTIQDQSKMYDFIVIKNDNSFMTNHYYLSLLGHAYITDLQMQFTFTQKAIPSLDNTPNIIIQNGLSFQQDIMELSREVYRYSRFYNDPYIPKEQADIVYQTWCKDSFHDSQKYYIYYQKGTHILAYLLFYIREDTIITDLQATHKELQGQGIGQILLTKLLAFGYQNNITKFQMGTQASNKPMISLYEKFGYQLKETSTIYHYWPEKI</sequence>
<dbReference type="CDD" id="cd04301">
    <property type="entry name" value="NAT_SF"/>
    <property type="match status" value="1"/>
</dbReference>
<proteinExistence type="predicted"/>
<name>A0A1M7IE05_9FIRM</name>
<feature type="domain" description="N-acetyltransferase" evidence="1">
    <location>
        <begin position="102"/>
        <end position="241"/>
    </location>
</feature>
<dbReference type="InterPro" id="IPR000182">
    <property type="entry name" value="GNAT_dom"/>
</dbReference>
<dbReference type="AlphaFoldDB" id="A0A1M7IE05"/>
<dbReference type="Proteomes" id="UP000184038">
    <property type="component" value="Unassembled WGS sequence"/>
</dbReference>
<gene>
    <name evidence="2" type="ORF">SAMN02746066_01804</name>
</gene>
<evidence type="ECO:0000313" key="2">
    <source>
        <dbReference type="EMBL" id="SHM38823.1"/>
    </source>
</evidence>
<evidence type="ECO:0000259" key="1">
    <source>
        <dbReference type="PROSITE" id="PS51186"/>
    </source>
</evidence>